<protein>
    <submittedName>
        <fullName evidence="5">Helix-turn-helix transcriptional regulator</fullName>
    </submittedName>
</protein>
<proteinExistence type="predicted"/>
<accession>A0ABX7QI47</accession>
<evidence type="ECO:0000256" key="1">
    <source>
        <dbReference type="ARBA" id="ARBA00023015"/>
    </source>
</evidence>
<dbReference type="Gene3D" id="2.10.109.10">
    <property type="entry name" value="Umud Fragment, subunit A"/>
    <property type="match status" value="1"/>
</dbReference>
<feature type="domain" description="Peptidase S24/S26A/S26B/S26C" evidence="4">
    <location>
        <begin position="97"/>
        <end position="214"/>
    </location>
</feature>
<dbReference type="PANTHER" id="PTHR40661:SF3">
    <property type="entry name" value="FELS-1 PROPHAGE TRANSCRIPTIONAL REGULATOR"/>
    <property type="match status" value="1"/>
</dbReference>
<dbReference type="InterPro" id="IPR039418">
    <property type="entry name" value="LexA-like"/>
</dbReference>
<dbReference type="SUPFAM" id="SSF51306">
    <property type="entry name" value="LexA/Signal peptidase"/>
    <property type="match status" value="1"/>
</dbReference>
<evidence type="ECO:0000313" key="5">
    <source>
        <dbReference type="EMBL" id="QSW90739.1"/>
    </source>
</evidence>
<evidence type="ECO:0000256" key="3">
    <source>
        <dbReference type="ARBA" id="ARBA00023163"/>
    </source>
</evidence>
<dbReference type="Proteomes" id="UP000663440">
    <property type="component" value="Chromosome"/>
</dbReference>
<dbReference type="RefSeq" id="WP_207297888.1">
    <property type="nucleotide sequence ID" value="NZ_CP071448.1"/>
</dbReference>
<dbReference type="Pfam" id="PF00717">
    <property type="entry name" value="Peptidase_S24"/>
    <property type="match status" value="1"/>
</dbReference>
<evidence type="ECO:0000259" key="4">
    <source>
        <dbReference type="Pfam" id="PF00717"/>
    </source>
</evidence>
<keyword evidence="3" id="KW-0804">Transcription</keyword>
<name>A0ABX7QI47_9FLAO</name>
<gene>
    <name evidence="5" type="ORF">J0383_07985</name>
</gene>
<dbReference type="EMBL" id="CP071448">
    <property type="protein sequence ID" value="QSW90739.1"/>
    <property type="molecule type" value="Genomic_DNA"/>
</dbReference>
<evidence type="ECO:0000256" key="2">
    <source>
        <dbReference type="ARBA" id="ARBA00023125"/>
    </source>
</evidence>
<reference evidence="5 6" key="1">
    <citation type="submission" date="2021-03" db="EMBL/GenBank/DDBJ databases">
        <title>Flavobacterium kribbensis sp. nov, an endophytic bacteria, isolated from soybean.</title>
        <authorList>
            <person name="Lee J."/>
            <person name="Seo J."/>
        </authorList>
    </citation>
    <scope>NUCLEOTIDE SEQUENCE [LARGE SCALE GENOMIC DNA]</scope>
    <source>
        <strain evidence="5 6">BB8</strain>
    </source>
</reference>
<keyword evidence="2" id="KW-0238">DNA-binding</keyword>
<dbReference type="InterPro" id="IPR015927">
    <property type="entry name" value="Peptidase_S24_S26A/B/C"/>
</dbReference>
<evidence type="ECO:0000313" key="6">
    <source>
        <dbReference type="Proteomes" id="UP000663440"/>
    </source>
</evidence>
<organism evidence="5 6">
    <name type="scientific">Flavobacterium endoglycinae</name>
    <dbReference type="NCBI Taxonomy" id="2816357"/>
    <lineage>
        <taxon>Bacteria</taxon>
        <taxon>Pseudomonadati</taxon>
        <taxon>Bacteroidota</taxon>
        <taxon>Flavobacteriia</taxon>
        <taxon>Flavobacteriales</taxon>
        <taxon>Flavobacteriaceae</taxon>
        <taxon>Flavobacterium</taxon>
    </lineage>
</organism>
<keyword evidence="6" id="KW-1185">Reference proteome</keyword>
<keyword evidence="1" id="KW-0805">Transcription regulation</keyword>
<dbReference type="PANTHER" id="PTHR40661">
    <property type="match status" value="1"/>
</dbReference>
<dbReference type="InterPro" id="IPR036286">
    <property type="entry name" value="LexA/Signal_pep-like_sf"/>
</dbReference>
<sequence>MSKSTTERLSEYMAYRGINNNALTVAAELSVGQIGKAISNNSGINSSSIEKILYAYPELNAEWLLTGNGNMIKESSEPVNNRSEEKKGIPLIPIEAMAGYGQGDSQVMQYDINSGYKIPELEGKGVKYLIRVSGSSMYPKYSNGDLLACKPLKDLAFFQWGKPYVLDTEQGAIVKRLFPCDEDIECLECHSDNKTHYPPFKIPKSSVRAVAIVVGVIRLE</sequence>
<dbReference type="CDD" id="cd06529">
    <property type="entry name" value="S24_LexA-like"/>
    <property type="match status" value="1"/>
</dbReference>